<dbReference type="GO" id="GO:0019236">
    <property type="term" value="P:response to pheromone"/>
    <property type="evidence" value="ECO:0007669"/>
    <property type="project" value="InterPro"/>
</dbReference>
<feature type="transmembrane region" description="Helical" evidence="1">
    <location>
        <begin position="257"/>
        <end position="278"/>
    </location>
</feature>
<dbReference type="AlphaFoldDB" id="A0A0P4WJD1"/>
<dbReference type="PANTHER" id="PTHR23252:SF43">
    <property type="entry name" value="INTIMAL THICKNESS RELATED RECEPTOR IRP DOMAIN-CONTAINING PROTEIN"/>
    <property type="match status" value="1"/>
</dbReference>
<protein>
    <recommendedName>
        <fullName evidence="3">GPR180/TMEM145 transmembrane domain-containing protein</fullName>
    </recommendedName>
</protein>
<feature type="transmembrane region" description="Helical" evidence="1">
    <location>
        <begin position="430"/>
        <end position="451"/>
    </location>
</feature>
<evidence type="ECO:0000256" key="2">
    <source>
        <dbReference type="SAM" id="SignalP"/>
    </source>
</evidence>
<evidence type="ECO:0000259" key="3">
    <source>
        <dbReference type="Pfam" id="PF10192"/>
    </source>
</evidence>
<keyword evidence="1" id="KW-1133">Transmembrane helix</keyword>
<feature type="transmembrane region" description="Helical" evidence="1">
    <location>
        <begin position="326"/>
        <end position="345"/>
    </location>
</feature>
<name>A0A0P4WJD1_SCYOL</name>
<accession>A0A0P4WJD1</accession>
<keyword evidence="1" id="KW-0472">Membrane</keyword>
<feature type="domain" description="GPR180/TMEM145 transmembrane" evidence="3">
    <location>
        <begin position="229"/>
        <end position="446"/>
    </location>
</feature>
<sequence>MHHRKHIHGKITSLLLILVYIITSSYGVHISGEWRTEDNFFRFLAKFGFQKTSPGERVLTEGYIFGNVTGDNGSGAGTLALLPRQFFLDLYKYRRRAASDPNLACRLMFQEVQKEAYDAHCHDSGPEDFLRRVPCPKNQLCLDEDNPTHVVSGTQLTYAVQDINSPRFWYLSFVACVWNSSTCKWQRSNHNASLHYQLTLVNGDPSAADHNPFEYQFSFDKQDTVEIYLVCVVFYGCILVPLQVYAACRQIHPITRLFTAVLVVQLAGLLFDTLHLLVFSFDGEGIEGINIAGDLFNILAQSLFMMLLLLLAKGWAITRMMLTRRLLLFALWGLYSILILTLYFWNMTEVDVVQDIDEYQTWPGWLTLGLRVLIMVWFLGELRHTMTYEHNTNKLNFFLHFGAATLVWFIYLPVVALIALQVSPLWRYKLLLGFTYSADLLAHSVMTYLLWPDRSEQYLLLAYEADLSSELEEFNEAPHVLNHPKDTTLLTPLCDTESNHSTLLKIHT</sequence>
<organism evidence="4">
    <name type="scientific">Scylla olivacea</name>
    <name type="common">Orange mud crab</name>
    <name type="synonym">Cancer olivacea</name>
    <dbReference type="NCBI Taxonomy" id="85551"/>
    <lineage>
        <taxon>Eukaryota</taxon>
        <taxon>Metazoa</taxon>
        <taxon>Ecdysozoa</taxon>
        <taxon>Arthropoda</taxon>
        <taxon>Crustacea</taxon>
        <taxon>Multicrustacea</taxon>
        <taxon>Malacostraca</taxon>
        <taxon>Eumalacostraca</taxon>
        <taxon>Eucarida</taxon>
        <taxon>Decapoda</taxon>
        <taxon>Pleocyemata</taxon>
        <taxon>Brachyura</taxon>
        <taxon>Eubrachyura</taxon>
        <taxon>Portunoidea</taxon>
        <taxon>Portunidae</taxon>
        <taxon>Portuninae</taxon>
        <taxon>Scylla</taxon>
    </lineage>
</organism>
<feature type="chain" id="PRO_5006070550" description="GPR180/TMEM145 transmembrane domain-containing protein" evidence="2">
    <location>
        <begin position="28"/>
        <end position="508"/>
    </location>
</feature>
<keyword evidence="1" id="KW-0812">Transmembrane</keyword>
<reference evidence="4" key="1">
    <citation type="submission" date="2015-09" db="EMBL/GenBank/DDBJ databases">
        <title>Scylla olivacea transcriptome.</title>
        <authorList>
            <person name="Ikhwanuddin M."/>
        </authorList>
    </citation>
    <scope>NUCLEOTIDE SEQUENCE</scope>
</reference>
<dbReference type="EMBL" id="GDRN01052948">
    <property type="protein sequence ID" value="JAI66221.1"/>
    <property type="molecule type" value="Transcribed_RNA"/>
</dbReference>
<dbReference type="PANTHER" id="PTHR23252">
    <property type="entry name" value="INTIMAL THICKNESS RECEPTOR-RELATED"/>
    <property type="match status" value="1"/>
</dbReference>
<evidence type="ECO:0000313" key="4">
    <source>
        <dbReference type="EMBL" id="JAI66221.1"/>
    </source>
</evidence>
<feature type="transmembrane region" description="Helical" evidence="1">
    <location>
        <begin position="298"/>
        <end position="317"/>
    </location>
</feature>
<dbReference type="GO" id="GO:0007186">
    <property type="term" value="P:G protein-coupled receptor signaling pathway"/>
    <property type="evidence" value="ECO:0007669"/>
    <property type="project" value="InterPro"/>
</dbReference>
<dbReference type="InterPro" id="IPR019336">
    <property type="entry name" value="GPR180/TMEM145_TM"/>
</dbReference>
<proteinExistence type="predicted"/>
<feature type="transmembrane region" description="Helical" evidence="1">
    <location>
        <begin position="227"/>
        <end position="245"/>
    </location>
</feature>
<feature type="transmembrane region" description="Helical" evidence="1">
    <location>
        <begin position="395"/>
        <end position="418"/>
    </location>
</feature>
<dbReference type="InterPro" id="IPR047831">
    <property type="entry name" value="GPR180/TMEM145"/>
</dbReference>
<feature type="signal peptide" evidence="2">
    <location>
        <begin position="1"/>
        <end position="27"/>
    </location>
</feature>
<evidence type="ECO:0000256" key="1">
    <source>
        <dbReference type="SAM" id="Phobius"/>
    </source>
</evidence>
<dbReference type="Pfam" id="PF10192">
    <property type="entry name" value="GPR180-TMEM145_TM"/>
    <property type="match status" value="1"/>
</dbReference>
<keyword evidence="2" id="KW-0732">Signal</keyword>
<feature type="transmembrane region" description="Helical" evidence="1">
    <location>
        <begin position="365"/>
        <end position="383"/>
    </location>
</feature>